<dbReference type="PANTHER" id="PTHR20857:SF15">
    <property type="entry name" value="THIAMINE-PHOSPHATE SYNTHASE"/>
    <property type="match status" value="1"/>
</dbReference>
<keyword evidence="5" id="KW-1185">Reference proteome</keyword>
<evidence type="ECO:0000259" key="3">
    <source>
        <dbReference type="Pfam" id="PF02581"/>
    </source>
</evidence>
<dbReference type="Pfam" id="PF02581">
    <property type="entry name" value="TMP-TENI"/>
    <property type="match status" value="1"/>
</dbReference>
<gene>
    <name evidence="4" type="ORF">H8S18_05660</name>
</gene>
<dbReference type="Gene3D" id="3.20.20.70">
    <property type="entry name" value="Aldolase class I"/>
    <property type="match status" value="1"/>
</dbReference>
<dbReference type="RefSeq" id="WP_186857328.1">
    <property type="nucleotide sequence ID" value="NZ_JACOON010000002.1"/>
</dbReference>
<name>A0ABR7EDF5_9FIRM</name>
<keyword evidence="2" id="KW-0784">Thiamine biosynthesis</keyword>
<proteinExistence type="predicted"/>
<dbReference type="SUPFAM" id="SSF51391">
    <property type="entry name" value="Thiamin phosphate synthase"/>
    <property type="match status" value="1"/>
</dbReference>
<evidence type="ECO:0000256" key="2">
    <source>
        <dbReference type="ARBA" id="ARBA00022977"/>
    </source>
</evidence>
<protein>
    <submittedName>
        <fullName evidence="4">Thiamine phosphate synthase</fullName>
    </submittedName>
</protein>
<evidence type="ECO:0000256" key="1">
    <source>
        <dbReference type="ARBA" id="ARBA00004948"/>
    </source>
</evidence>
<dbReference type="InterPro" id="IPR013785">
    <property type="entry name" value="Aldolase_TIM"/>
</dbReference>
<comment type="pathway">
    <text evidence="1">Cofactor biosynthesis; thiamine diphosphate biosynthesis.</text>
</comment>
<dbReference type="EMBL" id="JACOON010000002">
    <property type="protein sequence ID" value="MBC5647815.1"/>
    <property type="molecule type" value="Genomic_DNA"/>
</dbReference>
<organism evidence="4 5">
    <name type="scientific">Christensenella tenuis</name>
    <dbReference type="NCBI Taxonomy" id="2763033"/>
    <lineage>
        <taxon>Bacteria</taxon>
        <taxon>Bacillati</taxon>
        <taxon>Bacillota</taxon>
        <taxon>Clostridia</taxon>
        <taxon>Christensenellales</taxon>
        <taxon>Christensenellaceae</taxon>
        <taxon>Christensenella</taxon>
    </lineage>
</organism>
<reference evidence="4 5" key="1">
    <citation type="submission" date="2020-08" db="EMBL/GenBank/DDBJ databases">
        <title>Genome public.</title>
        <authorList>
            <person name="Liu C."/>
            <person name="Sun Q."/>
        </authorList>
    </citation>
    <scope>NUCLEOTIDE SEQUENCE [LARGE SCALE GENOMIC DNA]</scope>
    <source>
        <strain evidence="4 5">NSJ-35</strain>
    </source>
</reference>
<dbReference type="Proteomes" id="UP000606889">
    <property type="component" value="Unassembled WGS sequence"/>
</dbReference>
<feature type="domain" description="Thiamine phosphate synthase/TenI" evidence="3">
    <location>
        <begin position="4"/>
        <end position="180"/>
    </location>
</feature>
<dbReference type="CDD" id="cd00564">
    <property type="entry name" value="TMP_TenI"/>
    <property type="match status" value="1"/>
</dbReference>
<dbReference type="PANTHER" id="PTHR20857">
    <property type="entry name" value="THIAMINE-PHOSPHATE PYROPHOSPHORYLASE"/>
    <property type="match status" value="1"/>
</dbReference>
<evidence type="ECO:0000313" key="4">
    <source>
        <dbReference type="EMBL" id="MBC5647815.1"/>
    </source>
</evidence>
<evidence type="ECO:0000313" key="5">
    <source>
        <dbReference type="Proteomes" id="UP000606889"/>
    </source>
</evidence>
<accession>A0ABR7EDF5</accession>
<comment type="caution">
    <text evidence="4">The sequence shown here is derived from an EMBL/GenBank/DDBJ whole genome shotgun (WGS) entry which is preliminary data.</text>
</comment>
<dbReference type="InterPro" id="IPR036206">
    <property type="entry name" value="ThiamineP_synth_sf"/>
</dbReference>
<sequence length="207" mass="21905">MFELIAVTNRHLCKTDFLSQIKEVASAGVSAIIVREKDLEEQEYGVLAKKVMAVCRAFGTTCILHTFADAAHAAGAERIHLSLQAFAARPQIRNWFSRVGVSVHSVKQAREAAELGADYLVAGHIFETACKPGLAPRGLPFLKEVCSEASIPVFAIGGIGSGNIGLVREAGASGACLMSAFMEAGKAAYTLEKLAKSLSFPAKSAPL</sequence>
<dbReference type="InterPro" id="IPR022998">
    <property type="entry name" value="ThiamineP_synth_TenI"/>
</dbReference>